<dbReference type="SUPFAM" id="SSF82866">
    <property type="entry name" value="Multidrug efflux transporter AcrB transmembrane domain"/>
    <property type="match status" value="2"/>
</dbReference>
<dbReference type="AlphaFoldDB" id="A0A9W6Q8X4"/>
<name>A0A9W6Q8X4_9ACTN</name>
<evidence type="ECO:0000256" key="3">
    <source>
        <dbReference type="ARBA" id="ARBA00022692"/>
    </source>
</evidence>
<evidence type="ECO:0000256" key="1">
    <source>
        <dbReference type="ARBA" id="ARBA00004651"/>
    </source>
</evidence>
<feature type="transmembrane region" description="Helical" evidence="6">
    <location>
        <begin position="351"/>
        <end position="373"/>
    </location>
</feature>
<dbReference type="GO" id="GO:0005886">
    <property type="term" value="C:plasma membrane"/>
    <property type="evidence" value="ECO:0007669"/>
    <property type="project" value="UniProtKB-SubCell"/>
</dbReference>
<feature type="transmembrane region" description="Helical" evidence="6">
    <location>
        <begin position="641"/>
        <end position="662"/>
    </location>
</feature>
<comment type="subcellular location">
    <subcellularLocation>
        <location evidence="1">Cell membrane</location>
        <topology evidence="1">Multi-pass membrane protein</topology>
    </subcellularLocation>
</comment>
<feature type="domain" description="SSD" evidence="7">
    <location>
        <begin position="246"/>
        <end position="375"/>
    </location>
</feature>
<feature type="transmembrane region" description="Helical" evidence="6">
    <location>
        <begin position="719"/>
        <end position="742"/>
    </location>
</feature>
<keyword evidence="4 6" id="KW-1133">Transmembrane helix</keyword>
<dbReference type="InterPro" id="IPR004869">
    <property type="entry name" value="MMPL_dom"/>
</dbReference>
<evidence type="ECO:0000313" key="9">
    <source>
        <dbReference type="Proteomes" id="UP001165041"/>
    </source>
</evidence>
<feature type="transmembrane region" description="Helical" evidence="6">
    <location>
        <begin position="231"/>
        <end position="260"/>
    </location>
</feature>
<feature type="transmembrane region" description="Helical" evidence="6">
    <location>
        <begin position="280"/>
        <end position="297"/>
    </location>
</feature>
<dbReference type="Pfam" id="PF03176">
    <property type="entry name" value="MMPL"/>
    <property type="match status" value="2"/>
</dbReference>
<gene>
    <name evidence="8" type="ORF">Kpho02_29250</name>
</gene>
<feature type="transmembrane region" description="Helical" evidence="6">
    <location>
        <begin position="414"/>
        <end position="432"/>
    </location>
</feature>
<reference evidence="8" key="1">
    <citation type="submission" date="2023-02" db="EMBL/GenBank/DDBJ databases">
        <title>Kitasatospora phosalacinea NBRC 14627.</title>
        <authorList>
            <person name="Ichikawa N."/>
            <person name="Sato H."/>
            <person name="Tonouchi N."/>
        </authorList>
    </citation>
    <scope>NUCLEOTIDE SEQUENCE</scope>
    <source>
        <strain evidence="8">NBRC 14627</strain>
    </source>
</reference>
<accession>A0A9W6Q8X4</accession>
<dbReference type="Gene3D" id="1.20.1640.10">
    <property type="entry name" value="Multidrug efflux transporter AcrB transmembrane domain"/>
    <property type="match status" value="2"/>
</dbReference>
<dbReference type="InterPro" id="IPR000731">
    <property type="entry name" value="SSD"/>
</dbReference>
<keyword evidence="2" id="KW-1003">Cell membrane</keyword>
<proteinExistence type="predicted"/>
<dbReference type="PANTHER" id="PTHR33406">
    <property type="entry name" value="MEMBRANE PROTEIN MJ1562-RELATED"/>
    <property type="match status" value="1"/>
</dbReference>
<keyword evidence="3 6" id="KW-0812">Transmembrane</keyword>
<evidence type="ECO:0000256" key="4">
    <source>
        <dbReference type="ARBA" id="ARBA00022989"/>
    </source>
</evidence>
<feature type="transmembrane region" description="Helical" evidence="6">
    <location>
        <begin position="573"/>
        <end position="591"/>
    </location>
</feature>
<comment type="caution">
    <text evidence="8">The sequence shown here is derived from an EMBL/GenBank/DDBJ whole genome shotgun (WGS) entry which is preliminary data.</text>
</comment>
<feature type="transmembrane region" description="Helical" evidence="6">
    <location>
        <begin position="324"/>
        <end position="345"/>
    </location>
</feature>
<feature type="transmembrane region" description="Helical" evidence="6">
    <location>
        <begin position="598"/>
        <end position="621"/>
    </location>
</feature>
<feature type="transmembrane region" description="Helical" evidence="6">
    <location>
        <begin position="683"/>
        <end position="707"/>
    </location>
</feature>
<protein>
    <submittedName>
        <fullName evidence="8">Membrane protein</fullName>
    </submittedName>
</protein>
<evidence type="ECO:0000313" key="8">
    <source>
        <dbReference type="EMBL" id="GLW70626.1"/>
    </source>
</evidence>
<evidence type="ECO:0000256" key="6">
    <source>
        <dbReference type="SAM" id="Phobius"/>
    </source>
</evidence>
<keyword evidence="5 6" id="KW-0472">Membrane</keyword>
<dbReference type="PANTHER" id="PTHR33406:SF13">
    <property type="entry name" value="MEMBRANE PROTEIN YDFJ"/>
    <property type="match status" value="1"/>
</dbReference>
<evidence type="ECO:0000259" key="7">
    <source>
        <dbReference type="PROSITE" id="PS50156"/>
    </source>
</evidence>
<dbReference type="PROSITE" id="PS50156">
    <property type="entry name" value="SSD"/>
    <property type="match status" value="1"/>
</dbReference>
<dbReference type="EMBL" id="BSSA01000008">
    <property type="protein sequence ID" value="GLW70626.1"/>
    <property type="molecule type" value="Genomic_DNA"/>
</dbReference>
<dbReference type="InterPro" id="IPR050545">
    <property type="entry name" value="Mycobact_MmpL"/>
</dbReference>
<feature type="transmembrane region" description="Helical" evidence="6">
    <location>
        <begin position="62"/>
        <end position="80"/>
    </location>
</feature>
<dbReference type="Proteomes" id="UP001165041">
    <property type="component" value="Unassembled WGS sequence"/>
</dbReference>
<evidence type="ECO:0000256" key="5">
    <source>
        <dbReference type="ARBA" id="ARBA00023136"/>
    </source>
</evidence>
<evidence type="ECO:0000256" key="2">
    <source>
        <dbReference type="ARBA" id="ARBA00022475"/>
    </source>
</evidence>
<sequence length="787" mass="82215">MTSRMVRQGAGSYRVLCRRNRIRGALTGAVRRPSDTWGKPAVKQGIAATMGAWSARHRKTAVFGWLLFVVLASFLGGVHGSDKVTDAESMPGQVARAARILDDAGLKTPAGETVLVQSSALTVDDPAFRAAVDRVSAAVRATGRTGEPHSPYDTGALSADRHSALVQFTVDGADREAAVANVPAVMDAVAGVQKEHADFVIEEYGEASSGKWFSDQFKDDFARAEWTAVPLALGILLVAFGAVVAAVLPVVLAITAFVAAGGLVALSSGLLHTSDDASSVMLLVGLAVGVDYCLFYLRREREERAAGRDRATALRIAAATSGRAVLVSGVTVVVAMAGMFLTGIADFRAMSFATIVVVVTAVLGSLTVLPALLSMLGDRVEKGRVPLLHRLRREAGSGSRFWNAVLTPVLRRPLAAAVLATGVLLAIAAPLLTMHTANLTFQQQLPKGNSLVATSQRVEAAFPGSPSPATVVVRARDITSPEMTAALAELQSRALATGRMHGPTELTVHAEQNVATVDIPLYGSGNDETSAAALKVLREEVVPATVGKVPGAEAPVTGSTAGSVDFNAQMSGSMLPVFGFVVAFAFLLMLLSFRSLSVAVTAVLLNLLSVGAAYGVLALVFQHGVGASLIGTAGVGAVESWVPLFLFVILFGLSMDYHVFVVSRIKEARDRGLDTRAAVAHGIRSTAGVVTSAAVIMVGVFAVFGTLSMQSMKQMGVGLAVAVLIDATIIRAVLLPAVMSLLGERNWYLPRWLHWLPRIEAEGLPGGAQGAEGAAHDPRLLGVGAHR</sequence>
<organism evidence="8 9">
    <name type="scientific">Kitasatospora phosalacinea</name>
    <dbReference type="NCBI Taxonomy" id="2065"/>
    <lineage>
        <taxon>Bacteria</taxon>
        <taxon>Bacillati</taxon>
        <taxon>Actinomycetota</taxon>
        <taxon>Actinomycetes</taxon>
        <taxon>Kitasatosporales</taxon>
        <taxon>Streptomycetaceae</taxon>
        <taxon>Kitasatospora</taxon>
    </lineage>
</organism>